<evidence type="ECO:0000313" key="4">
    <source>
        <dbReference type="EMBL" id="OEV01414.1"/>
    </source>
</evidence>
<evidence type="ECO:0000313" key="5">
    <source>
        <dbReference type="Proteomes" id="UP000175829"/>
    </source>
</evidence>
<reference evidence="4 5" key="1">
    <citation type="journal article" date="2016" name="Front. Microbiol.">
        <title>Comparative Genomics Analysis of Streptomyces Species Reveals Their Adaptation to the Marine Environment and Their Diversity at the Genomic Level.</title>
        <authorList>
            <person name="Tian X."/>
            <person name="Zhang Z."/>
            <person name="Yang T."/>
            <person name="Chen M."/>
            <person name="Li J."/>
            <person name="Chen F."/>
            <person name="Yang J."/>
            <person name="Li W."/>
            <person name="Zhang B."/>
            <person name="Zhang Z."/>
            <person name="Wu J."/>
            <person name="Zhang C."/>
            <person name="Long L."/>
            <person name="Xiao J."/>
        </authorList>
    </citation>
    <scope>NUCLEOTIDE SEQUENCE [LARGE SCALE GENOMIC DNA]</scope>
    <source>
        <strain evidence="4 5">SCSIO M10379</strain>
    </source>
</reference>
<dbReference type="InterPro" id="IPR015797">
    <property type="entry name" value="NUDIX_hydrolase-like_dom_sf"/>
</dbReference>
<dbReference type="CDD" id="cd04683">
    <property type="entry name" value="NUDIX_Hydrolase"/>
    <property type="match status" value="1"/>
</dbReference>
<dbReference type="Proteomes" id="UP000175829">
    <property type="component" value="Unassembled WGS sequence"/>
</dbReference>
<feature type="domain" description="Nudix hydrolase" evidence="3">
    <location>
        <begin position="187"/>
        <end position="319"/>
    </location>
</feature>
<dbReference type="InterPro" id="IPR000086">
    <property type="entry name" value="NUDIX_hydrolase_dom"/>
</dbReference>
<organism evidence="4 5">
    <name type="scientific">Streptomyces qinglanensis</name>
    <dbReference type="NCBI Taxonomy" id="943816"/>
    <lineage>
        <taxon>Bacteria</taxon>
        <taxon>Bacillati</taxon>
        <taxon>Actinomycetota</taxon>
        <taxon>Actinomycetes</taxon>
        <taxon>Kitasatosporales</taxon>
        <taxon>Streptomycetaceae</taxon>
        <taxon>Streptomyces</taxon>
    </lineage>
</organism>
<evidence type="ECO:0000256" key="1">
    <source>
        <dbReference type="ARBA" id="ARBA00001946"/>
    </source>
</evidence>
<dbReference type="Pfam" id="PF00293">
    <property type="entry name" value="NUDIX"/>
    <property type="match status" value="3"/>
</dbReference>
<accession>A0A1E7KC37</accession>
<evidence type="ECO:0000256" key="2">
    <source>
        <dbReference type="ARBA" id="ARBA00022801"/>
    </source>
</evidence>
<comment type="caution">
    <text evidence="4">The sequence shown here is derived from an EMBL/GenBank/DDBJ whole genome shotgun (WGS) entry which is preliminary data.</text>
</comment>
<evidence type="ECO:0000259" key="3">
    <source>
        <dbReference type="PROSITE" id="PS51462"/>
    </source>
</evidence>
<sequence>MRATLEAYLTRHPQEQEALAGLAAALDDDADPTSRSTLPGHITCGAVVIDRDRRVLHVGHRTSGGKLLAPGGHTEAGDRTLLTVALRKVQEETGIRPEELCMTPQFLSAPIDIDVHDIDPNTAKGEPAHQHYDFRFAFYLAAEQPPPLALQDEEVSEARWLPYADVRSPTLCAKLLLAEGDGLDGQPEPVGASALIHDGHGQYLLHLRDQRDDIAAPGAFSLLGGGREEGDTCLAQTLRRELAEEVPGIAPAELTPYAVAQATGAGGLTAPIQIFAGRWDGDPDAIDLREGVLLRWFTPEVLDRLRLSPDTHELIHRHAAQHPPTSPPGEPVRSHRGEAPEGTELHIVGVHLYLQNDHGRILLGLRHPDSTFAPNTWHFLAGHCEREAAITCLVREAKEEAGLLIDPGDVELVHLVHLVNSPGAPPRIQLVFRARSWSGTPKVLEPDRCVEWRWWAPKDLPTETVPYTRLAIDGVLVGCPYSQMGWE</sequence>
<name>A0A1E7KC37_9ACTN</name>
<dbReference type="PANTHER" id="PTHR43046">
    <property type="entry name" value="GDP-MANNOSE MANNOSYL HYDROLASE"/>
    <property type="match status" value="1"/>
</dbReference>
<dbReference type="PROSITE" id="PS51462">
    <property type="entry name" value="NUDIX"/>
    <property type="match status" value="3"/>
</dbReference>
<proteinExistence type="predicted"/>
<dbReference type="Gene3D" id="3.90.79.10">
    <property type="entry name" value="Nucleoside Triphosphate Pyrophosphohydrolase"/>
    <property type="match status" value="3"/>
</dbReference>
<feature type="domain" description="Nudix hydrolase" evidence="3">
    <location>
        <begin position="345"/>
        <end position="477"/>
    </location>
</feature>
<protein>
    <submittedName>
        <fullName evidence="4">NUDIX hydrolase</fullName>
    </submittedName>
</protein>
<dbReference type="CDD" id="cd03674">
    <property type="entry name" value="NUDIX_Hydrolase"/>
    <property type="match status" value="1"/>
</dbReference>
<comment type="cofactor">
    <cofactor evidence="1">
        <name>Mg(2+)</name>
        <dbReference type="ChEBI" id="CHEBI:18420"/>
    </cofactor>
</comment>
<dbReference type="EMBL" id="LJGV01000022">
    <property type="protein sequence ID" value="OEV01414.1"/>
    <property type="molecule type" value="Genomic_DNA"/>
</dbReference>
<dbReference type="PATRIC" id="fig|943816.4.peg.3429"/>
<keyword evidence="2 4" id="KW-0378">Hydrolase</keyword>
<gene>
    <name evidence="4" type="ORF">AN217_19595</name>
</gene>
<dbReference type="AlphaFoldDB" id="A0A1E7KC37"/>
<dbReference type="GO" id="GO:0016787">
    <property type="term" value="F:hydrolase activity"/>
    <property type="evidence" value="ECO:0007669"/>
    <property type="project" value="UniProtKB-KW"/>
</dbReference>
<dbReference type="SUPFAM" id="SSF55811">
    <property type="entry name" value="Nudix"/>
    <property type="match status" value="3"/>
</dbReference>
<dbReference type="PANTHER" id="PTHR43046:SF14">
    <property type="entry name" value="MUTT_NUDIX FAMILY PROTEIN"/>
    <property type="match status" value="1"/>
</dbReference>
<feature type="domain" description="Nudix hydrolase" evidence="3">
    <location>
        <begin position="39"/>
        <end position="183"/>
    </location>
</feature>